<protein>
    <submittedName>
        <fullName evidence="2">Uncharacterized protein</fullName>
    </submittedName>
</protein>
<name>A0A1A8X1G9_PLAOA</name>
<evidence type="ECO:0000313" key="2">
    <source>
        <dbReference type="EMBL" id="SBS98451.1"/>
    </source>
</evidence>
<sequence length="379" mass="44617">MLWEYFSGIANKLLGKQGLKELVPKFRDVKQIFKIVFGITCRGVFSKVLSKQRTKFINIYAKYVYNNVVAKLCNSFNKISNFKIHTRDFVSKNKIISRKIEKCAITEFYNKKKKGDIIKNDANEQTKDMHGLEQNDHYIIDLYNETHLQAELCNSFLLKNKIPTSESNYNTTQSSDCGKTNKSDEINSISYLENDMLSFETLEYDEDEVNESIKNCYLYNGYINASTYKNSDEYKFLKHHLDEEKNHCLNIEIDIPSQGYDEQVESEHEEKEIWTQANHGHDKIDEKKRKRKEKKKKIYEIYNTETTVIQNMYCENYLNENYSSSYECTSEDSEDSEDSDDIDGDDYTDGFEHSHLEDIYENDFLCNYRTNSYDTIESA</sequence>
<reference evidence="3" key="1">
    <citation type="submission" date="2016-05" db="EMBL/GenBank/DDBJ databases">
        <authorList>
            <person name="Naeem Raeece"/>
        </authorList>
    </citation>
    <scope>NUCLEOTIDE SEQUENCE [LARGE SCALE GENOMIC DNA]</scope>
</reference>
<dbReference type="VEuPathDB" id="PlasmoDB:PocGH01_14056900"/>
<gene>
    <name evidence="2" type="ORF">POVCU1_046230</name>
</gene>
<feature type="compositionally biased region" description="Acidic residues" evidence="1">
    <location>
        <begin position="329"/>
        <end position="349"/>
    </location>
</feature>
<dbReference type="AlphaFoldDB" id="A0A1A8X1G9"/>
<dbReference type="EMBL" id="FLQV01000842">
    <property type="protein sequence ID" value="SBS98451.1"/>
    <property type="molecule type" value="Genomic_DNA"/>
</dbReference>
<organism evidence="2 3">
    <name type="scientific">Plasmodium ovale curtisi</name>
    <dbReference type="NCBI Taxonomy" id="864141"/>
    <lineage>
        <taxon>Eukaryota</taxon>
        <taxon>Sar</taxon>
        <taxon>Alveolata</taxon>
        <taxon>Apicomplexa</taxon>
        <taxon>Aconoidasida</taxon>
        <taxon>Haemosporida</taxon>
        <taxon>Plasmodiidae</taxon>
        <taxon>Plasmodium</taxon>
        <taxon>Plasmodium (Plasmodium)</taxon>
    </lineage>
</organism>
<feature type="region of interest" description="Disordered" evidence="1">
    <location>
        <begin position="326"/>
        <end position="350"/>
    </location>
</feature>
<accession>A0A1A8X1G9</accession>
<evidence type="ECO:0000256" key="1">
    <source>
        <dbReference type="SAM" id="MobiDB-lite"/>
    </source>
</evidence>
<dbReference type="Proteomes" id="UP000078546">
    <property type="component" value="Unassembled WGS sequence"/>
</dbReference>
<proteinExistence type="predicted"/>
<evidence type="ECO:0000313" key="3">
    <source>
        <dbReference type="Proteomes" id="UP000078546"/>
    </source>
</evidence>